<feature type="transmembrane region" description="Helical" evidence="1">
    <location>
        <begin position="21"/>
        <end position="44"/>
    </location>
</feature>
<dbReference type="InterPro" id="IPR018580">
    <property type="entry name" value="Uncharacterised_YfhO"/>
</dbReference>
<feature type="transmembrane region" description="Helical" evidence="1">
    <location>
        <begin position="366"/>
        <end position="384"/>
    </location>
</feature>
<keyword evidence="1" id="KW-0812">Transmembrane</keyword>
<organism evidence="2 3">
    <name type="scientific">Pseudoxanthomonas gei</name>
    <dbReference type="NCBI Taxonomy" id="1383030"/>
    <lineage>
        <taxon>Bacteria</taxon>
        <taxon>Pseudomonadati</taxon>
        <taxon>Pseudomonadota</taxon>
        <taxon>Gammaproteobacteria</taxon>
        <taxon>Lysobacterales</taxon>
        <taxon>Lysobacteraceae</taxon>
        <taxon>Pseudoxanthomonas</taxon>
    </lineage>
</organism>
<feature type="transmembrane region" description="Helical" evidence="1">
    <location>
        <begin position="118"/>
        <end position="135"/>
    </location>
</feature>
<gene>
    <name evidence="2" type="ORF">DT603_14455</name>
</gene>
<name>A0ABX0AHI2_9GAMM</name>
<keyword evidence="3" id="KW-1185">Reference proteome</keyword>
<keyword evidence="1" id="KW-1133">Transmembrane helix</keyword>
<dbReference type="EMBL" id="QOVG01000011">
    <property type="protein sequence ID" value="NDK40042.1"/>
    <property type="molecule type" value="Genomic_DNA"/>
</dbReference>
<evidence type="ECO:0000313" key="3">
    <source>
        <dbReference type="Proteomes" id="UP001429354"/>
    </source>
</evidence>
<dbReference type="RefSeq" id="WP_162350706.1">
    <property type="nucleotide sequence ID" value="NZ_QOVG01000011.1"/>
</dbReference>
<feature type="transmembrane region" description="Helical" evidence="1">
    <location>
        <begin position="432"/>
        <end position="449"/>
    </location>
</feature>
<keyword evidence="1" id="KW-0472">Membrane</keyword>
<feature type="transmembrane region" description="Helical" evidence="1">
    <location>
        <begin position="244"/>
        <end position="266"/>
    </location>
</feature>
<feature type="transmembrane region" description="Helical" evidence="1">
    <location>
        <begin position="748"/>
        <end position="768"/>
    </location>
</feature>
<accession>A0ABX0AHI2</accession>
<reference evidence="2 3" key="1">
    <citation type="submission" date="2018-07" db="EMBL/GenBank/DDBJ databases">
        <title>Whole genome Sequencing of Pseudoxanthomonas gei KCTC 32298 (T).</title>
        <authorList>
            <person name="Kumar S."/>
            <person name="Bansal K."/>
            <person name="Kaur A."/>
            <person name="Patil P."/>
            <person name="Sharma S."/>
            <person name="Patil P.B."/>
        </authorList>
    </citation>
    <scope>NUCLEOTIDE SEQUENCE [LARGE SCALE GENOMIC DNA]</scope>
    <source>
        <strain evidence="2 3">KCTC 32298</strain>
    </source>
</reference>
<feature type="transmembrane region" description="Helical" evidence="1">
    <location>
        <begin position="456"/>
        <end position="474"/>
    </location>
</feature>
<protein>
    <recommendedName>
        <fullName evidence="4">YfhO family protein</fullName>
    </recommendedName>
</protein>
<feature type="transmembrane region" description="Helical" evidence="1">
    <location>
        <begin position="198"/>
        <end position="224"/>
    </location>
</feature>
<dbReference type="Proteomes" id="UP001429354">
    <property type="component" value="Unassembled WGS sequence"/>
</dbReference>
<feature type="transmembrane region" description="Helical" evidence="1">
    <location>
        <begin position="144"/>
        <end position="161"/>
    </location>
</feature>
<evidence type="ECO:0000256" key="1">
    <source>
        <dbReference type="SAM" id="Phobius"/>
    </source>
</evidence>
<proteinExistence type="predicted"/>
<feature type="transmembrane region" description="Helical" evidence="1">
    <location>
        <begin position="405"/>
        <end position="426"/>
    </location>
</feature>
<evidence type="ECO:0000313" key="2">
    <source>
        <dbReference type="EMBL" id="NDK40042.1"/>
    </source>
</evidence>
<dbReference type="PANTHER" id="PTHR38454">
    <property type="entry name" value="INTEGRAL MEMBRANE PROTEIN-RELATED"/>
    <property type="match status" value="1"/>
</dbReference>
<comment type="caution">
    <text evidence="2">The sequence shown here is derived from an EMBL/GenBank/DDBJ whole genome shotgun (WGS) entry which is preliminary data.</text>
</comment>
<feature type="transmembrane region" description="Helical" evidence="1">
    <location>
        <begin position="334"/>
        <end position="354"/>
    </location>
</feature>
<dbReference type="PANTHER" id="PTHR38454:SF1">
    <property type="entry name" value="INTEGRAL MEMBRANE PROTEIN"/>
    <property type="match status" value="1"/>
</dbReference>
<evidence type="ECO:0008006" key="4">
    <source>
        <dbReference type="Google" id="ProtNLM"/>
    </source>
</evidence>
<sequence>MQSGSLPSPPAARIHRGRLTIGWPWAAKALPLTLVLGLCLALFWPALFGGMTLAHGDAIVHGLPMLTYHADALAGYESMLWSDKVYGGHALLAEAQTAFLSPLNLVLDALVDPRYCHGLFHFLCMVIAASGMYRLSRSLDLDRWGAAFAAVALVFCTSWLLSQGNMTITGTLSWLPWAMWSVERWYQRPGLLNTMTMALLCSLVVLAGYLQLAHGLALYIFFALASPLLLRSERLHLFAHWKPMLGYGALAVFIALGVCAIQLLPLMELIPYSIRKDGTALLFYSPMIDYLRGAVLPTTGNALGLVPSLGSPLTAALFAASLPMRKPPRVMGHAIAAVALIALGATTPLFMFAYEHHLVPGLNYFRSMQAYIGVAMIPVALLAGHLCSELRRAAAVGSGPARTHFLPVAVAAVLALCTVAASTLSLMPAGQLIGMTSSIVALLAAPLLWRSGRLRYFPALAFVLLLIECLVLRFDTFRMVDKSYLAMPGTVRTIRQDPAFGRYKLYDSTGSALAVFTPPHSEALGPNTGRLIAAVGGMTNLLWGIPSLDGSMALYTERSQIASKAVASELQQSASHGQRLLDILSIRYVSSSSDPIAAGLHRIYLDRTYDIRLLRNDRALPPVRLYANHHYVRDAQHALELLHASGTQVLALEGGGNAPGPTTDTGQECGADDAIQEVSHASTRYVAVVTTTRPCWLFFADAPYASWVAQVNGKRATVYPAQVLGRAIYLPPGRNEVVTKFTSSPFRAGRAITVVALLLLATMLALVWRRQKRLLAF</sequence>